<reference evidence="1" key="1">
    <citation type="submission" date="2021-01" db="EMBL/GenBank/DDBJ databases">
        <title>Phytophthora aleatoria, a newly-described species from Pinus radiata is distinct from Phytophthora cactorum isolates based on comparative genomics.</title>
        <authorList>
            <person name="Mcdougal R."/>
            <person name="Panda P."/>
            <person name="Williams N."/>
            <person name="Studholme D.J."/>
        </authorList>
    </citation>
    <scope>NUCLEOTIDE SEQUENCE</scope>
    <source>
        <strain evidence="1">NZFS 3830</strain>
    </source>
</reference>
<dbReference type="Proteomes" id="UP000688947">
    <property type="component" value="Unassembled WGS sequence"/>
</dbReference>
<dbReference type="AlphaFoldDB" id="A0A8T1TU27"/>
<evidence type="ECO:0000313" key="1">
    <source>
        <dbReference type="EMBL" id="KAG6948695.1"/>
    </source>
</evidence>
<accession>A0A8T1TU27</accession>
<protein>
    <submittedName>
        <fullName evidence="1">Uncharacterized protein</fullName>
    </submittedName>
</protein>
<comment type="caution">
    <text evidence="1">The sequence shown here is derived from an EMBL/GenBank/DDBJ whole genome shotgun (WGS) entry which is preliminary data.</text>
</comment>
<proteinExistence type="predicted"/>
<gene>
    <name evidence="1" type="ORF">JG687_00015316</name>
</gene>
<dbReference type="OrthoDB" id="2532770at2759"/>
<evidence type="ECO:0000313" key="2">
    <source>
        <dbReference type="Proteomes" id="UP000688947"/>
    </source>
</evidence>
<organism evidence="1 2">
    <name type="scientific">Phytophthora cactorum</name>
    <dbReference type="NCBI Taxonomy" id="29920"/>
    <lineage>
        <taxon>Eukaryota</taxon>
        <taxon>Sar</taxon>
        <taxon>Stramenopiles</taxon>
        <taxon>Oomycota</taxon>
        <taxon>Peronosporomycetes</taxon>
        <taxon>Peronosporales</taxon>
        <taxon>Peronosporaceae</taxon>
        <taxon>Phytophthora</taxon>
    </lineage>
</organism>
<dbReference type="EMBL" id="JAENGZ010001346">
    <property type="protein sequence ID" value="KAG6948695.1"/>
    <property type="molecule type" value="Genomic_DNA"/>
</dbReference>
<sequence>MNLIRNVVIYMEHGNMKTLSFMDVIYGLAHQGKTLYGFDIKVGYELSSEPSWKG</sequence>
<name>A0A8T1TU27_9STRA</name>